<dbReference type="Pfam" id="PF02928">
    <property type="entry name" value="zf-C5HC2"/>
    <property type="match status" value="1"/>
</dbReference>
<dbReference type="PROSITE" id="PS51543">
    <property type="entry name" value="FYRC"/>
    <property type="match status" value="1"/>
</dbReference>
<name>A0A6J0PPY5_ELAGV</name>
<dbReference type="RefSeq" id="XP_019709704.1">
    <property type="nucleotide sequence ID" value="XM_019854145.2"/>
</dbReference>
<dbReference type="FunFam" id="3.30.160.360:FF:000005">
    <property type="entry name" value="Putative lysine-specific demethylase JMJ16"/>
    <property type="match status" value="1"/>
</dbReference>
<keyword evidence="14" id="KW-1185">Reference proteome</keyword>
<feature type="domain" description="JmjN" evidence="12">
    <location>
        <begin position="137"/>
        <end position="178"/>
    </location>
</feature>
<protein>
    <submittedName>
        <fullName evidence="15 16">Lysine-specific demethylase JMJ16</fullName>
    </submittedName>
</protein>
<dbReference type="OrthoDB" id="1678912at2759"/>
<evidence type="ECO:0000256" key="9">
    <source>
        <dbReference type="ARBA" id="ARBA00023163"/>
    </source>
</evidence>
<comment type="subcellular location">
    <subcellularLocation>
        <location evidence="2">Nucleus</location>
    </subcellularLocation>
</comment>
<keyword evidence="7" id="KW-0408">Iron</keyword>
<proteinExistence type="predicted"/>
<feature type="region of interest" description="Disordered" evidence="11">
    <location>
        <begin position="683"/>
        <end position="731"/>
    </location>
</feature>
<dbReference type="Pfam" id="PF02373">
    <property type="entry name" value="JmjC"/>
    <property type="match status" value="1"/>
</dbReference>
<organism evidence="14 17">
    <name type="scientific">Elaeis guineensis var. tenera</name>
    <name type="common">Oil palm</name>
    <dbReference type="NCBI Taxonomy" id="51953"/>
    <lineage>
        <taxon>Eukaryota</taxon>
        <taxon>Viridiplantae</taxon>
        <taxon>Streptophyta</taxon>
        <taxon>Embryophyta</taxon>
        <taxon>Tracheophyta</taxon>
        <taxon>Spermatophyta</taxon>
        <taxon>Magnoliopsida</taxon>
        <taxon>Liliopsida</taxon>
        <taxon>Arecaceae</taxon>
        <taxon>Arecoideae</taxon>
        <taxon>Cocoseae</taxon>
        <taxon>Elaeidinae</taxon>
        <taxon>Elaeis</taxon>
    </lineage>
</organism>
<evidence type="ECO:0000313" key="15">
    <source>
        <dbReference type="RefSeq" id="XP_010935913.1"/>
    </source>
</evidence>
<dbReference type="PANTHER" id="PTHR10694">
    <property type="entry name" value="LYSINE-SPECIFIC DEMETHYLASE"/>
    <property type="match status" value="1"/>
</dbReference>
<keyword evidence="10" id="KW-0539">Nucleus</keyword>
<dbReference type="InterPro" id="IPR003889">
    <property type="entry name" value="FYrich_C"/>
</dbReference>
<evidence type="ECO:0000313" key="17">
    <source>
        <dbReference type="RefSeq" id="XP_019709705.1"/>
    </source>
</evidence>
<evidence type="ECO:0000256" key="10">
    <source>
        <dbReference type="ARBA" id="ARBA00023242"/>
    </source>
</evidence>
<dbReference type="Pfam" id="PF05964">
    <property type="entry name" value="FYRN"/>
    <property type="match status" value="1"/>
</dbReference>
<keyword evidence="3" id="KW-0479">Metal-binding</keyword>
<feature type="region of interest" description="Disordered" evidence="11">
    <location>
        <begin position="1006"/>
        <end position="1043"/>
    </location>
</feature>
<keyword evidence="6" id="KW-0560">Oxidoreductase</keyword>
<dbReference type="GO" id="GO:0034647">
    <property type="term" value="F:histone H3K4me/H3K4me2/H3K4me3 demethylase activity"/>
    <property type="evidence" value="ECO:0007669"/>
    <property type="project" value="TreeGrafter"/>
</dbReference>
<dbReference type="SMART" id="SM00542">
    <property type="entry name" value="FYRC"/>
    <property type="match status" value="1"/>
</dbReference>
<dbReference type="SMART" id="SM00541">
    <property type="entry name" value="FYRN"/>
    <property type="match status" value="1"/>
</dbReference>
<dbReference type="PROSITE" id="PS51542">
    <property type="entry name" value="FYRN"/>
    <property type="match status" value="1"/>
</dbReference>
<dbReference type="GO" id="GO:0000785">
    <property type="term" value="C:chromatin"/>
    <property type="evidence" value="ECO:0007669"/>
    <property type="project" value="TreeGrafter"/>
</dbReference>
<evidence type="ECO:0000256" key="4">
    <source>
        <dbReference type="ARBA" id="ARBA00022853"/>
    </source>
</evidence>
<feature type="region of interest" description="Disordered" evidence="11">
    <location>
        <begin position="1221"/>
        <end position="1249"/>
    </location>
</feature>
<dbReference type="InterPro" id="IPR003349">
    <property type="entry name" value="JmjN"/>
</dbReference>
<evidence type="ECO:0000256" key="2">
    <source>
        <dbReference type="ARBA" id="ARBA00004123"/>
    </source>
</evidence>
<dbReference type="PANTHER" id="PTHR10694:SF113">
    <property type="entry name" value="PROTEIN JUMONJI"/>
    <property type="match status" value="1"/>
</dbReference>
<accession>A0A6J0PPY5</accession>
<dbReference type="KEGG" id="egu:105055689"/>
<dbReference type="InterPro" id="IPR003347">
    <property type="entry name" value="JmjC_dom"/>
</dbReference>
<dbReference type="PROSITE" id="PS51184">
    <property type="entry name" value="JMJC"/>
    <property type="match status" value="1"/>
</dbReference>
<dbReference type="Pfam" id="PF05965">
    <property type="entry name" value="FYRC"/>
    <property type="match status" value="1"/>
</dbReference>
<comment type="cofactor">
    <cofactor evidence="1">
        <name>Fe(2+)</name>
        <dbReference type="ChEBI" id="CHEBI:29033"/>
    </cofactor>
</comment>
<keyword evidence="9" id="KW-0804">Transcription</keyword>
<reference evidence="15 16" key="1">
    <citation type="submission" date="2025-04" db="UniProtKB">
        <authorList>
            <consortium name="RefSeq"/>
        </authorList>
    </citation>
    <scope>IDENTIFICATION</scope>
</reference>
<feature type="compositionally biased region" description="Polar residues" evidence="11">
    <location>
        <begin position="702"/>
        <end position="711"/>
    </location>
</feature>
<dbReference type="GO" id="GO:0045814">
    <property type="term" value="P:negative regulation of gene expression, epigenetic"/>
    <property type="evidence" value="ECO:0007669"/>
    <property type="project" value="UniProtKB-ARBA"/>
</dbReference>
<dbReference type="Gene3D" id="3.30.160.360">
    <property type="match status" value="1"/>
</dbReference>
<dbReference type="Pfam" id="PF02375">
    <property type="entry name" value="JmjN"/>
    <property type="match status" value="1"/>
</dbReference>
<feature type="compositionally biased region" description="Basic and acidic residues" evidence="11">
    <location>
        <begin position="683"/>
        <end position="699"/>
    </location>
</feature>
<gene>
    <name evidence="15 16 17" type="primary">LOC105055689</name>
</gene>
<evidence type="ECO:0000259" key="13">
    <source>
        <dbReference type="PROSITE" id="PS51184"/>
    </source>
</evidence>
<dbReference type="Gene3D" id="2.60.120.650">
    <property type="entry name" value="Cupin"/>
    <property type="match status" value="1"/>
</dbReference>
<feature type="compositionally biased region" description="Polar residues" evidence="11">
    <location>
        <begin position="791"/>
        <end position="815"/>
    </location>
</feature>
<evidence type="ECO:0000256" key="11">
    <source>
        <dbReference type="SAM" id="MobiDB-lite"/>
    </source>
</evidence>
<dbReference type="RefSeq" id="XP_010935913.1">
    <property type="nucleotide sequence ID" value="XM_010937611.3"/>
</dbReference>
<keyword evidence="8" id="KW-0805">Transcription regulation</keyword>
<dbReference type="GO" id="GO:0046872">
    <property type="term" value="F:metal ion binding"/>
    <property type="evidence" value="ECO:0007669"/>
    <property type="project" value="UniProtKB-KW"/>
</dbReference>
<sequence length="1303" mass="145414">MGTKYIEADVTDDPDGISPVPPGFTSPASFTLQRVQDDVMVSTCASDSTQLGRETDCSVLGDKTLRKSLRHKPWVNYSQFDDSSEEESDAELYKQNAPSIRCLPKGVIRGCAVCRNCQKVTARWCPQDACRPVLDEAPIFYPSEEEFEDTLKYIASIRPSAEPYGICRIVPPPSWNPPFVLKEKGVWENSKFATRIQQVDKLQNRDTMKKICRNHCIMGRKRRKLAKMGGTNNENLVEASLLGCLNSIERFGFQPGPDFTLESFQKYANDFKEQYFCNDMHFDLSSGQWGPSLENIEGEYWRIVERPSEEIEVLYGADLDTGIFGSGFPRASSSMTNFEFKDQYVKSGWNLNNFPRLPGSVLSFESEDISGVVVPWLYIGMCFSSFCWHVEDHHLYSLNYLHCGAPKIWYGVPGKDAQKLEAAMKRHLPDLFEEQPDLLHNLVTQFSPSLLRSEGVPVYRCVQDAGDFVITFPRAYHSGFNCGFNCAEAVNVAPIDWLPHGQNAVELYREQGHKISISHDKLLLGASRKAVRAQWNILFLRKNTLDDLRWKDVCGLDGILAKALKARIEMERVRRDFLCSSSQSRKMDTGFDANSERECVVCHYDLHLSAAGCPCSPDTFACLIHARQLCSCAWSTRFFLFRYEISELNTLLDALGGKLSAVHKWGLSDLGLSLSSYLSKDRAREPKPIDKANDKETKEQGPLNQSCSNNDARTEIRASRLQPSSLEVPKEGEKIMLDKVDSIHSVADHSSTKPTSLSVSKDLCPVERCLTRDQNLHSGEGYRRSNSRSSDYSGQIHSSSGTRLSDYSGQMHSSNGAVSTNLMQSNCSEVANVKQFSSSNMTLLKPAEETSSGDANARSRISEHKVACKLSGKPMEDLSVENSITFARQANCDDKVTSCNSHKDQVLVTPDTNASIRNDKDIILLAVLEESINFSNSASVQVKDQEEGTCRKDFSSLPNQQALRSFTQNRPDCAMSTTGPVAKAISDHLAVKEVCGNTSTDIGNHLQHPELSGTVKPNDESKAGKPDLNSHLNLMDRGKPVTRPSCSLNSLDRCNSLQGGPRMAKVVRRINCTVEPLEYGVVFCGKLWSTSQAIFPKGYRSRVRYISILDPTEMCYYISEILDAGLLGPLFMVFVEHRPSEVFIHMSAARCWDMVRERVNQEIMKQHKVGRIDLPCLQPQESVDGLEMFVLSSPAVMQVIEALDPSHVCTEYWRSRPQAQAPSLPATLIQDNGSSPIKDQGSEEGPLPVGSNIVALRIRSLFKKANPEELHALQSILSGGAPNNSKHRVIQFLNEESESRKSK</sequence>
<evidence type="ECO:0000256" key="7">
    <source>
        <dbReference type="ARBA" id="ARBA00023004"/>
    </source>
</evidence>
<feature type="domain" description="JmjC" evidence="13">
    <location>
        <begin position="343"/>
        <end position="509"/>
    </location>
</feature>
<dbReference type="SMART" id="SM00558">
    <property type="entry name" value="JmjC"/>
    <property type="match status" value="1"/>
</dbReference>
<feature type="region of interest" description="Disordered" evidence="11">
    <location>
        <begin position="1"/>
        <end position="20"/>
    </location>
</feature>
<evidence type="ECO:0000256" key="1">
    <source>
        <dbReference type="ARBA" id="ARBA00001954"/>
    </source>
</evidence>
<dbReference type="InterPro" id="IPR003888">
    <property type="entry name" value="FYrich_N"/>
</dbReference>
<dbReference type="Proteomes" id="UP000504607">
    <property type="component" value="Chromosome 12"/>
</dbReference>
<dbReference type="PROSITE" id="PS51183">
    <property type="entry name" value="JMJN"/>
    <property type="match status" value="1"/>
</dbReference>
<feature type="region of interest" description="Disordered" evidence="11">
    <location>
        <begin position="775"/>
        <end position="815"/>
    </location>
</feature>
<evidence type="ECO:0000313" key="16">
    <source>
        <dbReference type="RefSeq" id="XP_019709704.1"/>
    </source>
</evidence>
<evidence type="ECO:0000256" key="6">
    <source>
        <dbReference type="ARBA" id="ARBA00023002"/>
    </source>
</evidence>
<dbReference type="SMART" id="SM00545">
    <property type="entry name" value="JmjN"/>
    <property type="match status" value="1"/>
</dbReference>
<dbReference type="SUPFAM" id="SSF51197">
    <property type="entry name" value="Clavaminate synthase-like"/>
    <property type="match status" value="1"/>
</dbReference>
<evidence type="ECO:0000256" key="3">
    <source>
        <dbReference type="ARBA" id="ARBA00022723"/>
    </source>
</evidence>
<evidence type="ECO:0000313" key="14">
    <source>
        <dbReference type="Proteomes" id="UP000504607"/>
    </source>
</evidence>
<dbReference type="GeneID" id="105055689"/>
<dbReference type="GO" id="GO:0005634">
    <property type="term" value="C:nucleus"/>
    <property type="evidence" value="ECO:0007669"/>
    <property type="project" value="UniProtKB-SubCell"/>
</dbReference>
<keyword evidence="5" id="KW-0223">Dioxygenase</keyword>
<evidence type="ECO:0000259" key="12">
    <source>
        <dbReference type="PROSITE" id="PS51183"/>
    </source>
</evidence>
<evidence type="ECO:0000256" key="5">
    <source>
        <dbReference type="ARBA" id="ARBA00022964"/>
    </source>
</evidence>
<dbReference type="RefSeq" id="XP_019709705.1">
    <property type="nucleotide sequence ID" value="XM_019854146.2"/>
</dbReference>
<evidence type="ECO:0000256" key="8">
    <source>
        <dbReference type="ARBA" id="ARBA00023015"/>
    </source>
</evidence>
<dbReference type="InterPro" id="IPR004198">
    <property type="entry name" value="Znf_C5HC2"/>
</dbReference>
<keyword evidence="4" id="KW-0156">Chromatin regulator</keyword>